<gene>
    <name evidence="16" type="primary">hgd</name>
    <name evidence="16" type="ORF">PPL_03695</name>
</gene>
<evidence type="ECO:0000256" key="1">
    <source>
        <dbReference type="ARBA" id="ARBA00001962"/>
    </source>
</evidence>
<evidence type="ECO:0000256" key="9">
    <source>
        <dbReference type="ARBA" id="ARBA00023004"/>
    </source>
</evidence>
<evidence type="ECO:0000256" key="3">
    <source>
        <dbReference type="ARBA" id="ARBA00007757"/>
    </source>
</evidence>
<name>D3B6E7_HETP5</name>
<evidence type="ECO:0000256" key="5">
    <source>
        <dbReference type="ARBA" id="ARBA00022723"/>
    </source>
</evidence>
<dbReference type="Pfam" id="PF20510">
    <property type="entry name" value="HgmA_N"/>
    <property type="match status" value="1"/>
</dbReference>
<keyword evidence="5 12" id="KW-0479">Metal-binding</keyword>
<evidence type="ECO:0000256" key="11">
    <source>
        <dbReference type="PIRSR" id="PIRSR605708-1"/>
    </source>
</evidence>
<dbReference type="UniPathway" id="UPA00139">
    <property type="reaction ID" value="UER00339"/>
</dbReference>
<keyword evidence="17" id="KW-1185">Reference proteome</keyword>
<feature type="binding site" evidence="12">
    <location>
        <position position="380"/>
    </location>
    <ligand>
        <name>homogentisate</name>
        <dbReference type="ChEBI" id="CHEBI:16169"/>
    </ligand>
</feature>
<keyword evidence="8" id="KW-0560">Oxidoreductase</keyword>
<dbReference type="GO" id="GO:0046872">
    <property type="term" value="F:metal ion binding"/>
    <property type="evidence" value="ECO:0007669"/>
    <property type="project" value="UniProtKB-KW"/>
</dbReference>
<dbReference type="FunCoup" id="D3B6E7">
    <property type="interactions" value="4"/>
</dbReference>
<dbReference type="EC" id="1.13.11.5" evidence="4"/>
<feature type="region of interest" description="Disordered" evidence="13">
    <location>
        <begin position="1"/>
        <end position="20"/>
    </location>
</feature>
<proteinExistence type="inferred from homology"/>
<dbReference type="RefSeq" id="XP_020435034.1">
    <property type="nucleotide sequence ID" value="XM_020574620.1"/>
</dbReference>
<keyword evidence="10" id="KW-0585">Phenylalanine catabolism</keyword>
<dbReference type="STRING" id="670386.D3B6E7"/>
<keyword evidence="7 16" id="KW-0223">Dioxygenase</keyword>
<feature type="domain" description="Homogentisate 1,2-dioxygenase C-terminal" evidence="14">
    <location>
        <begin position="290"/>
        <end position="441"/>
    </location>
</feature>
<evidence type="ECO:0000313" key="16">
    <source>
        <dbReference type="EMBL" id="EFA82917.1"/>
    </source>
</evidence>
<feature type="domain" description="Homogentisate 1,2-dioxygenase N-terminal" evidence="15">
    <location>
        <begin position="21"/>
        <end position="288"/>
    </location>
</feature>
<evidence type="ECO:0000256" key="2">
    <source>
        <dbReference type="ARBA" id="ARBA00004704"/>
    </source>
</evidence>
<dbReference type="Pfam" id="PF04209">
    <property type="entry name" value="HgmA_C"/>
    <property type="match status" value="1"/>
</dbReference>
<feature type="binding site" evidence="12">
    <location>
        <position position="380"/>
    </location>
    <ligand>
        <name>Fe cation</name>
        <dbReference type="ChEBI" id="CHEBI:24875"/>
    </ligand>
</feature>
<organism evidence="16 17">
    <name type="scientific">Heterostelium pallidum (strain ATCC 26659 / Pp 5 / PN500)</name>
    <name type="common">Cellular slime mold</name>
    <name type="synonym">Polysphondylium pallidum</name>
    <dbReference type="NCBI Taxonomy" id="670386"/>
    <lineage>
        <taxon>Eukaryota</taxon>
        <taxon>Amoebozoa</taxon>
        <taxon>Evosea</taxon>
        <taxon>Eumycetozoa</taxon>
        <taxon>Dictyostelia</taxon>
        <taxon>Acytosteliales</taxon>
        <taxon>Acytosteliaceae</taxon>
        <taxon>Heterostelium</taxon>
    </lineage>
</organism>
<feature type="active site" description="Proton acceptor" evidence="11">
    <location>
        <position position="301"/>
    </location>
</feature>
<feature type="binding site" evidence="12">
    <location>
        <position position="359"/>
    </location>
    <ligand>
        <name>homogentisate</name>
        <dbReference type="ChEBI" id="CHEBI:16169"/>
    </ligand>
</feature>
<evidence type="ECO:0000256" key="7">
    <source>
        <dbReference type="ARBA" id="ARBA00022964"/>
    </source>
</evidence>
<keyword evidence="6" id="KW-0828">Tyrosine catabolism</keyword>
<evidence type="ECO:0000256" key="13">
    <source>
        <dbReference type="SAM" id="MobiDB-lite"/>
    </source>
</evidence>
<keyword evidence="9 12" id="KW-0408">Iron</keyword>
<evidence type="ECO:0000259" key="15">
    <source>
        <dbReference type="Pfam" id="PF20510"/>
    </source>
</evidence>
<dbReference type="CDD" id="cd07000">
    <property type="entry name" value="cupin_HGO_N"/>
    <property type="match status" value="1"/>
</dbReference>
<evidence type="ECO:0000256" key="4">
    <source>
        <dbReference type="ARBA" id="ARBA00013127"/>
    </source>
</evidence>
<dbReference type="GeneID" id="31359182"/>
<dbReference type="NCBIfam" id="TIGR01015">
    <property type="entry name" value="hmgA"/>
    <property type="match status" value="1"/>
</dbReference>
<dbReference type="Proteomes" id="UP000001396">
    <property type="component" value="Unassembled WGS sequence"/>
</dbReference>
<dbReference type="InterPro" id="IPR011051">
    <property type="entry name" value="RmlC_Cupin_sf"/>
</dbReference>
<dbReference type="OMA" id="MLPHGPD"/>
<reference evidence="16 17" key="1">
    <citation type="journal article" date="2011" name="Genome Res.">
        <title>Phylogeny-wide analysis of social amoeba genomes highlights ancient origins for complex intercellular communication.</title>
        <authorList>
            <person name="Heidel A.J."/>
            <person name="Lawal H.M."/>
            <person name="Felder M."/>
            <person name="Schilde C."/>
            <person name="Helps N.R."/>
            <person name="Tunggal B."/>
            <person name="Rivero F."/>
            <person name="John U."/>
            <person name="Schleicher M."/>
            <person name="Eichinger L."/>
            <person name="Platzer M."/>
            <person name="Noegel A.A."/>
            <person name="Schaap P."/>
            <person name="Gloeckner G."/>
        </authorList>
    </citation>
    <scope>NUCLEOTIDE SEQUENCE [LARGE SCALE GENOMIC DNA]</scope>
    <source>
        <strain evidence="17">ATCC 26659 / Pp 5 / PN500</strain>
    </source>
</reference>
<evidence type="ECO:0000256" key="10">
    <source>
        <dbReference type="ARBA" id="ARBA00023232"/>
    </source>
</evidence>
<dbReference type="InterPro" id="IPR046452">
    <property type="entry name" value="HgmA_N"/>
</dbReference>
<dbReference type="GO" id="GO:0005737">
    <property type="term" value="C:cytoplasm"/>
    <property type="evidence" value="ECO:0007669"/>
    <property type="project" value="TreeGrafter"/>
</dbReference>
<evidence type="ECO:0000313" key="17">
    <source>
        <dbReference type="Proteomes" id="UP000001396"/>
    </source>
</evidence>
<dbReference type="FunFam" id="2.60.120.10:FF:000034">
    <property type="entry name" value="Homogentisate 1,2-dioxygenase"/>
    <property type="match status" value="1"/>
</dbReference>
<comment type="cofactor">
    <cofactor evidence="1 12">
        <name>Fe cation</name>
        <dbReference type="ChEBI" id="CHEBI:24875"/>
    </cofactor>
</comment>
<evidence type="ECO:0000256" key="8">
    <source>
        <dbReference type="ARBA" id="ARBA00023002"/>
    </source>
</evidence>
<comment type="caution">
    <text evidence="16">The sequence shown here is derived from an EMBL/GenBank/DDBJ whole genome shotgun (WGS) entry which is preliminary data.</text>
</comment>
<evidence type="ECO:0000256" key="12">
    <source>
        <dbReference type="PIRSR" id="PIRSR605708-2"/>
    </source>
</evidence>
<dbReference type="GO" id="GO:0006572">
    <property type="term" value="P:L-tyrosine catabolic process"/>
    <property type="evidence" value="ECO:0007669"/>
    <property type="project" value="UniProtKB-KW"/>
</dbReference>
<dbReference type="AlphaFoldDB" id="D3B6E7"/>
<sequence length="447" mass="49696">MATPPPISSTPPFKQRPSKYQYQSGFGNSFESEAVKGSLPYGQNTPQRVANGLYAEQLSGNAFTVPRAQQQRSWLYRIRPGVCHTPLVPFEKPTLLDSACSIVNPNQLRWKPFPIPEKKHDFVEGLITIAGAGHASVRHGIAIHIYTANENMVNKSFYNSDGDFLIVPQQGTLDIQTEFGFLEVHSGEICVIQRGVTFSVNVPDGPSRGYICEVFGAHFRLPDLGPIGSNGLANPRDFLSPVAAFEDVQVQHVKINKFLGKLFTATQDHSPFNVVAWHGNYCPYKYDLNLFCAVNSVTFDHLDPSIFTVLTAPTNEPGVAAADFVIFPPRWLVQENTFRPPYYHRNCMSEFMGLIRGVYEAKKEGFLPGGGSLHSCMTPHGPDADTFNGAIGAELKPTKIPDVALAFMFESSLILGISDYANKNFIDDDYWKCWQNIANNFKNHQQQ</sequence>
<evidence type="ECO:0000256" key="6">
    <source>
        <dbReference type="ARBA" id="ARBA00022878"/>
    </source>
</evidence>
<dbReference type="Gene3D" id="2.60.120.10">
    <property type="entry name" value="Jelly Rolls"/>
    <property type="match status" value="1"/>
</dbReference>
<dbReference type="PANTHER" id="PTHR11056:SF0">
    <property type="entry name" value="HOMOGENTISATE 1,2-DIOXYGENASE"/>
    <property type="match status" value="1"/>
</dbReference>
<comment type="similarity">
    <text evidence="3">Belongs to the homogentisate dioxygenase family.</text>
</comment>
<dbReference type="InterPro" id="IPR046451">
    <property type="entry name" value="HgmA_C"/>
</dbReference>
<evidence type="ECO:0000259" key="14">
    <source>
        <dbReference type="Pfam" id="PF04209"/>
    </source>
</evidence>
<accession>D3B6E7</accession>
<comment type="pathway">
    <text evidence="2">Amino-acid degradation; L-phenylalanine degradation; acetoacetate and fumarate from L-phenylalanine: step 4/6.</text>
</comment>
<feature type="binding site" evidence="12">
    <location>
        <position position="350"/>
    </location>
    <ligand>
        <name>Fe cation</name>
        <dbReference type="ChEBI" id="CHEBI:24875"/>
    </ligand>
</feature>
<dbReference type="GO" id="GO:0004411">
    <property type="term" value="F:homogentisate 1,2-dioxygenase activity"/>
    <property type="evidence" value="ECO:0007669"/>
    <property type="project" value="UniProtKB-EC"/>
</dbReference>
<dbReference type="InParanoid" id="D3B6E7"/>
<protein>
    <recommendedName>
        <fullName evidence="4">homogentisate 1,2-dioxygenase</fullName>
        <ecNumber evidence="4">1.13.11.5</ecNumber>
    </recommendedName>
</protein>
<dbReference type="InterPro" id="IPR014710">
    <property type="entry name" value="RmlC-like_jellyroll"/>
</dbReference>
<dbReference type="PANTHER" id="PTHR11056">
    <property type="entry name" value="HOMOGENTISATE 1,2-DIOXYGENASE"/>
    <property type="match status" value="1"/>
</dbReference>
<dbReference type="GO" id="GO:0006559">
    <property type="term" value="P:L-phenylalanine catabolic process"/>
    <property type="evidence" value="ECO:0007669"/>
    <property type="project" value="UniProtKB-UniPathway"/>
</dbReference>
<dbReference type="SUPFAM" id="SSF51182">
    <property type="entry name" value="RmlC-like cupins"/>
    <property type="match status" value="1"/>
</dbReference>
<dbReference type="EMBL" id="ADBJ01000017">
    <property type="protein sequence ID" value="EFA82917.1"/>
    <property type="molecule type" value="Genomic_DNA"/>
</dbReference>
<feature type="binding site" evidence="12">
    <location>
        <position position="344"/>
    </location>
    <ligand>
        <name>Fe cation</name>
        <dbReference type="ChEBI" id="CHEBI:24875"/>
    </ligand>
</feature>
<dbReference type="InterPro" id="IPR005708">
    <property type="entry name" value="Homogentis_dOase"/>
</dbReference>